<keyword evidence="2" id="KW-1185">Reference proteome</keyword>
<dbReference type="AlphaFoldDB" id="A0AAN9RBC1"/>
<organism evidence="1 2">
    <name type="scientific">Canavalia gladiata</name>
    <name type="common">Sword bean</name>
    <name type="synonym">Dolichos gladiatus</name>
    <dbReference type="NCBI Taxonomy" id="3824"/>
    <lineage>
        <taxon>Eukaryota</taxon>
        <taxon>Viridiplantae</taxon>
        <taxon>Streptophyta</taxon>
        <taxon>Embryophyta</taxon>
        <taxon>Tracheophyta</taxon>
        <taxon>Spermatophyta</taxon>
        <taxon>Magnoliopsida</taxon>
        <taxon>eudicotyledons</taxon>
        <taxon>Gunneridae</taxon>
        <taxon>Pentapetalae</taxon>
        <taxon>rosids</taxon>
        <taxon>fabids</taxon>
        <taxon>Fabales</taxon>
        <taxon>Fabaceae</taxon>
        <taxon>Papilionoideae</taxon>
        <taxon>50 kb inversion clade</taxon>
        <taxon>NPAAA clade</taxon>
        <taxon>indigoferoid/millettioid clade</taxon>
        <taxon>Phaseoleae</taxon>
        <taxon>Canavalia</taxon>
    </lineage>
</organism>
<dbReference type="Proteomes" id="UP001367508">
    <property type="component" value="Unassembled WGS sequence"/>
</dbReference>
<gene>
    <name evidence="1" type="ORF">VNO77_02479</name>
</gene>
<evidence type="ECO:0000313" key="1">
    <source>
        <dbReference type="EMBL" id="KAK7360483.1"/>
    </source>
</evidence>
<comment type="caution">
    <text evidence="1">The sequence shown here is derived from an EMBL/GenBank/DDBJ whole genome shotgun (WGS) entry which is preliminary data.</text>
</comment>
<reference evidence="1 2" key="1">
    <citation type="submission" date="2024-01" db="EMBL/GenBank/DDBJ databases">
        <title>The genomes of 5 underutilized Papilionoideae crops provide insights into root nodulation and disease resistanc.</title>
        <authorList>
            <person name="Jiang F."/>
        </authorList>
    </citation>
    <scope>NUCLEOTIDE SEQUENCE [LARGE SCALE GENOMIC DNA]</scope>
    <source>
        <strain evidence="1">LVBAO_FW01</strain>
        <tissue evidence="1">Leaves</tissue>
    </source>
</reference>
<dbReference type="EMBL" id="JAYMYQ010000001">
    <property type="protein sequence ID" value="KAK7360483.1"/>
    <property type="molecule type" value="Genomic_DNA"/>
</dbReference>
<protein>
    <submittedName>
        <fullName evidence="1">Uncharacterized protein</fullName>
    </submittedName>
</protein>
<proteinExistence type="predicted"/>
<accession>A0AAN9RBC1</accession>
<evidence type="ECO:0000313" key="2">
    <source>
        <dbReference type="Proteomes" id="UP001367508"/>
    </source>
</evidence>
<sequence length="242" mass="27317">MWETPSLYEQRSQKPRISPYSCERWAGLAWFRAWPWSVSASLRERNNFGYLRSQQLAPQVPGSPVTGTVYASAFSFRRDRSFVASSRASFVDSKFYIHRTGAPYRWRHGVRGNGAPYPVICWEERKRTRDPAIAPRDLPPFSLDSYKHCLVLGELLRPSILMGVAANFLASSPGSFDGHCTGTRAIYPLPEVLPPVPTRDGKFIFRRGSDVDDGSSEDGVGRLSAFVLRIFHQSDTIKQDDI</sequence>
<name>A0AAN9RBC1_CANGL</name>